<dbReference type="SUPFAM" id="SSF50475">
    <property type="entry name" value="FMN-binding split barrel"/>
    <property type="match status" value="1"/>
</dbReference>
<evidence type="ECO:0000313" key="3">
    <source>
        <dbReference type="EMBL" id="GAA5156794.1"/>
    </source>
</evidence>
<dbReference type="RefSeq" id="WP_185059552.1">
    <property type="nucleotide sequence ID" value="NZ_BAABJP010000015.1"/>
</dbReference>
<proteinExistence type="inferred from homology"/>
<evidence type="ECO:0000313" key="4">
    <source>
        <dbReference type="Proteomes" id="UP001428817"/>
    </source>
</evidence>
<evidence type="ECO:0000256" key="2">
    <source>
        <dbReference type="ARBA" id="ARBA00049106"/>
    </source>
</evidence>
<dbReference type="PANTHER" id="PTHR39428">
    <property type="entry name" value="F420H(2)-DEPENDENT QUINONE REDUCTASE RV1261C"/>
    <property type="match status" value="1"/>
</dbReference>
<keyword evidence="4" id="KW-1185">Reference proteome</keyword>
<organism evidence="3 4">
    <name type="scientific">Pseudonocardia eucalypti</name>
    <dbReference type="NCBI Taxonomy" id="648755"/>
    <lineage>
        <taxon>Bacteria</taxon>
        <taxon>Bacillati</taxon>
        <taxon>Actinomycetota</taxon>
        <taxon>Actinomycetes</taxon>
        <taxon>Pseudonocardiales</taxon>
        <taxon>Pseudonocardiaceae</taxon>
        <taxon>Pseudonocardia</taxon>
    </lineage>
</organism>
<protein>
    <submittedName>
        <fullName evidence="3">F420H(2)-dependent quinone reductase</fullName>
    </submittedName>
</protein>
<dbReference type="NCBIfam" id="TIGR00026">
    <property type="entry name" value="hi_GC_TIGR00026"/>
    <property type="match status" value="1"/>
</dbReference>
<evidence type="ECO:0000256" key="1">
    <source>
        <dbReference type="ARBA" id="ARBA00008710"/>
    </source>
</evidence>
<accession>A0ABP9Q4V6</accession>
<comment type="catalytic activity">
    <reaction evidence="2">
        <text>oxidized coenzyme F420-(gamma-L-Glu)(n) + a quinol + H(+) = reduced coenzyme F420-(gamma-L-Glu)(n) + a quinone</text>
        <dbReference type="Rhea" id="RHEA:39663"/>
        <dbReference type="Rhea" id="RHEA-COMP:12939"/>
        <dbReference type="Rhea" id="RHEA-COMP:14378"/>
        <dbReference type="ChEBI" id="CHEBI:15378"/>
        <dbReference type="ChEBI" id="CHEBI:24646"/>
        <dbReference type="ChEBI" id="CHEBI:132124"/>
        <dbReference type="ChEBI" id="CHEBI:133980"/>
        <dbReference type="ChEBI" id="CHEBI:139511"/>
    </reaction>
</comment>
<name>A0ABP9Q4V6_9PSEU</name>
<dbReference type="PANTHER" id="PTHR39428:SF1">
    <property type="entry name" value="F420H(2)-DEPENDENT QUINONE REDUCTASE RV1261C"/>
    <property type="match status" value="1"/>
</dbReference>
<comment type="similarity">
    <text evidence="1">Belongs to the F420H(2)-dependent quinone reductase family.</text>
</comment>
<dbReference type="EMBL" id="BAABJP010000015">
    <property type="protein sequence ID" value="GAA5156794.1"/>
    <property type="molecule type" value="Genomic_DNA"/>
</dbReference>
<gene>
    <name evidence="3" type="ORF">GCM10023321_33370</name>
</gene>
<dbReference type="Gene3D" id="2.30.110.10">
    <property type="entry name" value="Electron Transport, Fmn-binding Protein, Chain A"/>
    <property type="match status" value="1"/>
</dbReference>
<dbReference type="InterPro" id="IPR004378">
    <property type="entry name" value="F420H2_quin_Rdtase"/>
</dbReference>
<dbReference type="Proteomes" id="UP001428817">
    <property type="component" value="Unassembled WGS sequence"/>
</dbReference>
<dbReference type="InterPro" id="IPR012349">
    <property type="entry name" value="Split_barrel_FMN-bd"/>
</dbReference>
<reference evidence="4" key="1">
    <citation type="journal article" date="2019" name="Int. J. Syst. Evol. Microbiol.">
        <title>The Global Catalogue of Microorganisms (GCM) 10K type strain sequencing project: providing services to taxonomists for standard genome sequencing and annotation.</title>
        <authorList>
            <consortium name="The Broad Institute Genomics Platform"/>
            <consortium name="The Broad Institute Genome Sequencing Center for Infectious Disease"/>
            <person name="Wu L."/>
            <person name="Ma J."/>
        </authorList>
    </citation>
    <scope>NUCLEOTIDE SEQUENCE [LARGE SCALE GENOMIC DNA]</scope>
    <source>
        <strain evidence="4">JCM 18303</strain>
    </source>
</reference>
<comment type="caution">
    <text evidence="3">The sequence shown here is derived from an EMBL/GenBank/DDBJ whole genome shotgun (WGS) entry which is preliminary data.</text>
</comment>
<sequence>MDLLKLADRSWPLLSRLAAGHTTVYRATQGAVGHHFPFMPPMLLLEHTGARSGILRTTPLVYTTDGDDIVLVASKGGYPKHPAWYHNLRANPDTVVQVGAERRRVRARVAGPEERGRLWELVLRTYSGFQSYADRTGREIPLVVLERV</sequence>
<dbReference type="Pfam" id="PF04075">
    <property type="entry name" value="F420H2_quin_red"/>
    <property type="match status" value="1"/>
</dbReference>